<evidence type="ECO:0000313" key="2">
    <source>
        <dbReference type="Proteomes" id="UP000054047"/>
    </source>
</evidence>
<dbReference type="GO" id="GO:0006303">
    <property type="term" value="P:double-strand break repair via nonhomologous end joining"/>
    <property type="evidence" value="ECO:0007669"/>
    <property type="project" value="TreeGrafter"/>
</dbReference>
<dbReference type="GO" id="GO:0003697">
    <property type="term" value="F:single-stranded DNA binding"/>
    <property type="evidence" value="ECO:0007669"/>
    <property type="project" value="TreeGrafter"/>
</dbReference>
<dbReference type="OrthoDB" id="9970333at2759"/>
<dbReference type="GO" id="GO:0046975">
    <property type="term" value="F:histone H3K36 methyltransferase activity"/>
    <property type="evidence" value="ECO:0007669"/>
    <property type="project" value="TreeGrafter"/>
</dbReference>
<accession>A0A0C2F216</accession>
<gene>
    <name evidence="1" type="ORF">ANCDUO_27430</name>
</gene>
<dbReference type="PANTHER" id="PTHR46060:SF2">
    <property type="entry name" value="HISTONE-LYSINE N-METHYLTRANSFERASE SETMAR"/>
    <property type="match status" value="1"/>
</dbReference>
<dbReference type="AlphaFoldDB" id="A0A0C2F216"/>
<dbReference type="Pfam" id="PF01359">
    <property type="entry name" value="Transposase_1"/>
    <property type="match status" value="1"/>
</dbReference>
<sequence>YFRQEHDFSGTKPVLTEQQRYIRLQNCASLLESSSNELLLSRLVTFGERWILYDMEEQTAKCVNEKELPRKLEPHQRKLLLAVWWTAAGAVHHAFHRNCNAITEDWYCEELVSMHKKLPLQQ</sequence>
<dbReference type="PANTHER" id="PTHR46060">
    <property type="entry name" value="MARINER MOS1 TRANSPOSASE-LIKE PROTEIN"/>
    <property type="match status" value="1"/>
</dbReference>
<dbReference type="GO" id="GO:0044774">
    <property type="term" value="P:mitotic DNA integrity checkpoint signaling"/>
    <property type="evidence" value="ECO:0007669"/>
    <property type="project" value="TreeGrafter"/>
</dbReference>
<name>A0A0C2F216_9BILA</name>
<feature type="non-terminal residue" evidence="1">
    <location>
        <position position="1"/>
    </location>
</feature>
<proteinExistence type="predicted"/>
<dbReference type="GO" id="GO:0000729">
    <property type="term" value="P:DNA double-strand break processing"/>
    <property type="evidence" value="ECO:0007669"/>
    <property type="project" value="TreeGrafter"/>
</dbReference>
<dbReference type="GO" id="GO:0015074">
    <property type="term" value="P:DNA integration"/>
    <property type="evidence" value="ECO:0007669"/>
    <property type="project" value="TreeGrafter"/>
</dbReference>
<dbReference type="Proteomes" id="UP000054047">
    <property type="component" value="Unassembled WGS sequence"/>
</dbReference>
<evidence type="ECO:0000313" key="1">
    <source>
        <dbReference type="EMBL" id="KIH42585.1"/>
    </source>
</evidence>
<dbReference type="GO" id="GO:0035861">
    <property type="term" value="C:site of double-strand break"/>
    <property type="evidence" value="ECO:0007669"/>
    <property type="project" value="TreeGrafter"/>
</dbReference>
<dbReference type="GO" id="GO:0042800">
    <property type="term" value="F:histone H3K4 methyltransferase activity"/>
    <property type="evidence" value="ECO:0007669"/>
    <property type="project" value="TreeGrafter"/>
</dbReference>
<organism evidence="1 2">
    <name type="scientific">Ancylostoma duodenale</name>
    <dbReference type="NCBI Taxonomy" id="51022"/>
    <lineage>
        <taxon>Eukaryota</taxon>
        <taxon>Metazoa</taxon>
        <taxon>Ecdysozoa</taxon>
        <taxon>Nematoda</taxon>
        <taxon>Chromadorea</taxon>
        <taxon>Rhabditida</taxon>
        <taxon>Rhabditina</taxon>
        <taxon>Rhabditomorpha</taxon>
        <taxon>Strongyloidea</taxon>
        <taxon>Ancylostomatidae</taxon>
        <taxon>Ancylostomatinae</taxon>
        <taxon>Ancylostoma</taxon>
    </lineage>
</organism>
<dbReference type="GO" id="GO:0031297">
    <property type="term" value="P:replication fork processing"/>
    <property type="evidence" value="ECO:0007669"/>
    <property type="project" value="TreeGrafter"/>
</dbReference>
<dbReference type="Gene3D" id="3.30.420.10">
    <property type="entry name" value="Ribonuclease H-like superfamily/Ribonuclease H"/>
    <property type="match status" value="1"/>
</dbReference>
<dbReference type="InterPro" id="IPR052709">
    <property type="entry name" value="Transposase-MT_Hybrid"/>
</dbReference>
<protein>
    <submittedName>
        <fullName evidence="1">Uncharacterized protein</fullName>
    </submittedName>
</protein>
<dbReference type="GO" id="GO:0044547">
    <property type="term" value="F:DNA topoisomerase binding"/>
    <property type="evidence" value="ECO:0007669"/>
    <property type="project" value="TreeGrafter"/>
</dbReference>
<dbReference type="GO" id="GO:0003690">
    <property type="term" value="F:double-stranded DNA binding"/>
    <property type="evidence" value="ECO:0007669"/>
    <property type="project" value="TreeGrafter"/>
</dbReference>
<dbReference type="EMBL" id="KN795176">
    <property type="protein sequence ID" value="KIH42585.1"/>
    <property type="molecule type" value="Genomic_DNA"/>
</dbReference>
<dbReference type="GO" id="GO:0000014">
    <property type="term" value="F:single-stranded DNA endodeoxyribonuclease activity"/>
    <property type="evidence" value="ECO:0007669"/>
    <property type="project" value="TreeGrafter"/>
</dbReference>
<dbReference type="GO" id="GO:0005634">
    <property type="term" value="C:nucleus"/>
    <property type="evidence" value="ECO:0007669"/>
    <property type="project" value="TreeGrafter"/>
</dbReference>
<keyword evidence="2" id="KW-1185">Reference proteome</keyword>
<feature type="non-terminal residue" evidence="1">
    <location>
        <position position="122"/>
    </location>
</feature>
<dbReference type="InterPro" id="IPR001888">
    <property type="entry name" value="Transposase_1"/>
</dbReference>
<dbReference type="GO" id="GO:0000793">
    <property type="term" value="C:condensed chromosome"/>
    <property type="evidence" value="ECO:0007669"/>
    <property type="project" value="TreeGrafter"/>
</dbReference>
<reference evidence="1 2" key="1">
    <citation type="submission" date="2013-12" db="EMBL/GenBank/DDBJ databases">
        <title>Draft genome of the parsitic nematode Ancylostoma duodenale.</title>
        <authorList>
            <person name="Mitreva M."/>
        </authorList>
    </citation>
    <scope>NUCLEOTIDE SEQUENCE [LARGE SCALE GENOMIC DNA]</scope>
    <source>
        <strain evidence="1 2">Zhejiang</strain>
    </source>
</reference>
<dbReference type="InterPro" id="IPR036397">
    <property type="entry name" value="RNaseH_sf"/>
</dbReference>